<dbReference type="Pfam" id="PF14388">
    <property type="entry name" value="DUF4419"/>
    <property type="match status" value="1"/>
</dbReference>
<accession>A0AAN6W0X3</accession>
<dbReference type="PANTHER" id="PTHR31252:SF11">
    <property type="entry name" value="DUF4419 DOMAIN-CONTAINING PROTEIN"/>
    <property type="match status" value="1"/>
</dbReference>
<comment type="caution">
    <text evidence="1">The sequence shown here is derived from an EMBL/GenBank/DDBJ whole genome shotgun (WGS) entry which is preliminary data.</text>
</comment>
<dbReference type="PANTHER" id="PTHR31252">
    <property type="entry name" value="DUF4419 DOMAIN-CONTAINING PROTEIN"/>
    <property type="match status" value="1"/>
</dbReference>
<sequence length="438" mass="49535">MKLLAFLPLVHASIVILPGGSPLPYRPSTNITLSSASDLLRQSAPGEFPNSTVQLLLSTYSGTLDPSTASTNFSSFLPSGDSFVRSAIQAWGEHLHLVLRPDEVWFTILTQMNFYMETHAEAVRHLFVKHQGQEVIYIEDYTWTTVLWRFKEEIQKRVLTPWLEEWIVPNFSTTTDNDVMTSNILMMGLVKAYFRYEGGIICGLPSVTLEGTREDWVKLEKKLERLEFFGEEPKEYKRRLAPIFRRFVKSWDEPDSAETKKFWNSIVFASYSNICGAAPLDVSGWITGFFYWDEQGQPWGRGGRSVVKLDGVDYWSQDITRLPVGYARAPFIMRDFGGKDRFEAYVAAGNMGKKVVEGWPVGYEAALERSSAGTKVDKERLKAQRGNHATLKPLSAWLLYGPLEHNRTKTYKTGEAELGLLASRTKANLVGTCGKPQD</sequence>
<proteinExistence type="predicted"/>
<dbReference type="AlphaFoldDB" id="A0AAN6W0X3"/>
<evidence type="ECO:0000313" key="2">
    <source>
        <dbReference type="Proteomes" id="UP001302321"/>
    </source>
</evidence>
<organism evidence="1 2">
    <name type="scientific">Triangularia setosa</name>
    <dbReference type="NCBI Taxonomy" id="2587417"/>
    <lineage>
        <taxon>Eukaryota</taxon>
        <taxon>Fungi</taxon>
        <taxon>Dikarya</taxon>
        <taxon>Ascomycota</taxon>
        <taxon>Pezizomycotina</taxon>
        <taxon>Sordariomycetes</taxon>
        <taxon>Sordariomycetidae</taxon>
        <taxon>Sordariales</taxon>
        <taxon>Podosporaceae</taxon>
        <taxon>Triangularia</taxon>
    </lineage>
</organism>
<reference evidence="1" key="1">
    <citation type="journal article" date="2023" name="Mol. Phylogenet. Evol.">
        <title>Genome-scale phylogeny and comparative genomics of the fungal order Sordariales.</title>
        <authorList>
            <person name="Hensen N."/>
            <person name="Bonometti L."/>
            <person name="Westerberg I."/>
            <person name="Brannstrom I.O."/>
            <person name="Guillou S."/>
            <person name="Cros-Aarteil S."/>
            <person name="Calhoun S."/>
            <person name="Haridas S."/>
            <person name="Kuo A."/>
            <person name="Mondo S."/>
            <person name="Pangilinan J."/>
            <person name="Riley R."/>
            <person name="LaButti K."/>
            <person name="Andreopoulos B."/>
            <person name="Lipzen A."/>
            <person name="Chen C."/>
            <person name="Yan M."/>
            <person name="Daum C."/>
            <person name="Ng V."/>
            <person name="Clum A."/>
            <person name="Steindorff A."/>
            <person name="Ohm R.A."/>
            <person name="Martin F."/>
            <person name="Silar P."/>
            <person name="Natvig D.O."/>
            <person name="Lalanne C."/>
            <person name="Gautier V."/>
            <person name="Ament-Velasquez S.L."/>
            <person name="Kruys A."/>
            <person name="Hutchinson M.I."/>
            <person name="Powell A.J."/>
            <person name="Barry K."/>
            <person name="Miller A.N."/>
            <person name="Grigoriev I.V."/>
            <person name="Debuchy R."/>
            <person name="Gladieux P."/>
            <person name="Hiltunen Thoren M."/>
            <person name="Johannesson H."/>
        </authorList>
    </citation>
    <scope>NUCLEOTIDE SEQUENCE</scope>
    <source>
        <strain evidence="1">CBS 892.96</strain>
    </source>
</reference>
<gene>
    <name evidence="1" type="ORF">QBC36DRAFT_194814</name>
</gene>
<keyword evidence="2" id="KW-1185">Reference proteome</keyword>
<reference evidence="1" key="2">
    <citation type="submission" date="2023-05" db="EMBL/GenBank/DDBJ databases">
        <authorList>
            <consortium name="Lawrence Berkeley National Laboratory"/>
            <person name="Steindorff A."/>
            <person name="Hensen N."/>
            <person name="Bonometti L."/>
            <person name="Westerberg I."/>
            <person name="Brannstrom I.O."/>
            <person name="Guillou S."/>
            <person name="Cros-Aarteil S."/>
            <person name="Calhoun S."/>
            <person name="Haridas S."/>
            <person name="Kuo A."/>
            <person name="Mondo S."/>
            <person name="Pangilinan J."/>
            <person name="Riley R."/>
            <person name="Labutti K."/>
            <person name="Andreopoulos B."/>
            <person name="Lipzen A."/>
            <person name="Chen C."/>
            <person name="Yanf M."/>
            <person name="Daum C."/>
            <person name="Ng V."/>
            <person name="Clum A."/>
            <person name="Ohm R."/>
            <person name="Martin F."/>
            <person name="Silar P."/>
            <person name="Natvig D."/>
            <person name="Lalanne C."/>
            <person name="Gautier V."/>
            <person name="Ament-Velasquez S.L."/>
            <person name="Kruys A."/>
            <person name="Hutchinson M.I."/>
            <person name="Powell A.J."/>
            <person name="Barry K."/>
            <person name="Miller A.N."/>
            <person name="Grigoriev I.V."/>
            <person name="Debuchy R."/>
            <person name="Gladieux P."/>
            <person name="Thoren M.H."/>
            <person name="Johannesson H."/>
        </authorList>
    </citation>
    <scope>NUCLEOTIDE SEQUENCE</scope>
    <source>
        <strain evidence="1">CBS 892.96</strain>
    </source>
</reference>
<evidence type="ECO:0000313" key="1">
    <source>
        <dbReference type="EMBL" id="KAK4173358.1"/>
    </source>
</evidence>
<dbReference type="InterPro" id="IPR025533">
    <property type="entry name" value="DUF4419"/>
</dbReference>
<dbReference type="EMBL" id="MU866349">
    <property type="protein sequence ID" value="KAK4173358.1"/>
    <property type="molecule type" value="Genomic_DNA"/>
</dbReference>
<dbReference type="Proteomes" id="UP001302321">
    <property type="component" value="Unassembled WGS sequence"/>
</dbReference>
<name>A0AAN6W0X3_9PEZI</name>
<protein>
    <submittedName>
        <fullName evidence="1">Uncharacterized protein</fullName>
    </submittedName>
</protein>